<dbReference type="SUPFAM" id="SSF74650">
    <property type="entry name" value="Galactose mutarotase-like"/>
    <property type="match status" value="1"/>
</dbReference>
<dbReference type="Pfam" id="PF13802">
    <property type="entry name" value="Gal_mutarotas_2"/>
    <property type="match status" value="1"/>
</dbReference>
<reference evidence="13" key="3">
    <citation type="submission" date="2025-09" db="UniProtKB">
        <authorList>
            <consortium name="Ensembl"/>
        </authorList>
    </citation>
    <scope>IDENTIFICATION</scope>
    <source>
        <strain evidence="13">Glennie</strain>
    </source>
</reference>
<dbReference type="InterPro" id="IPR048395">
    <property type="entry name" value="Glyco_hydro_31_C"/>
</dbReference>
<dbReference type="InParanoid" id="F7DF32"/>
<feature type="region of interest" description="Disordered" evidence="10">
    <location>
        <begin position="876"/>
        <end position="915"/>
    </location>
</feature>
<gene>
    <name evidence="13" type="primary">LOC100083052</name>
</gene>
<evidence type="ECO:0000256" key="11">
    <source>
        <dbReference type="SAM" id="Phobius"/>
    </source>
</evidence>
<evidence type="ECO:0000256" key="10">
    <source>
        <dbReference type="SAM" id="MobiDB-lite"/>
    </source>
</evidence>
<protein>
    <recommendedName>
        <fullName evidence="12">P-type domain-containing protein</fullName>
    </recommendedName>
</protein>
<dbReference type="Gene3D" id="2.60.40.1180">
    <property type="entry name" value="Golgi alpha-mannosidase II"/>
    <property type="match status" value="2"/>
</dbReference>
<dbReference type="OMA" id="PYVINHD"/>
<dbReference type="PROSITE" id="PS51448">
    <property type="entry name" value="P_TREFOIL_2"/>
    <property type="match status" value="1"/>
</dbReference>
<dbReference type="GO" id="GO:0005975">
    <property type="term" value="P:carbohydrate metabolic process"/>
    <property type="evidence" value="ECO:0007669"/>
    <property type="project" value="InterPro"/>
</dbReference>
<dbReference type="eggNOG" id="KOG1065">
    <property type="taxonomic scope" value="Eukaryota"/>
</dbReference>
<dbReference type="FunFam" id="2.60.40.1760:FF:000001">
    <property type="entry name" value="Maltase-glucoamylase, intestinal"/>
    <property type="match status" value="1"/>
</dbReference>
<keyword evidence="11" id="KW-1133">Transmembrane helix</keyword>
<dbReference type="PROSITE" id="PS00707">
    <property type="entry name" value="GLYCOSYL_HYDROL_F31_2"/>
    <property type="match status" value="1"/>
</dbReference>
<comment type="subcellular location">
    <subcellularLocation>
        <location evidence="1">Membrane</location>
    </subcellularLocation>
</comment>
<evidence type="ECO:0000313" key="13">
    <source>
        <dbReference type="Ensembl" id="ENSOANP00000021122.3"/>
    </source>
</evidence>
<dbReference type="GO" id="GO:0004558">
    <property type="term" value="F:alpha-1,4-glucosidase activity"/>
    <property type="evidence" value="ECO:0000318"/>
    <property type="project" value="GO_Central"/>
</dbReference>
<evidence type="ECO:0000256" key="9">
    <source>
        <dbReference type="RuleBase" id="RU361185"/>
    </source>
</evidence>
<dbReference type="Gene3D" id="4.10.110.10">
    <property type="entry name" value="Spasmolytic Protein, domain 1"/>
    <property type="match status" value="1"/>
</dbReference>
<dbReference type="PANTHER" id="PTHR22762">
    <property type="entry name" value="ALPHA-GLUCOSIDASE"/>
    <property type="match status" value="1"/>
</dbReference>
<dbReference type="GO" id="GO:0030246">
    <property type="term" value="F:carbohydrate binding"/>
    <property type="evidence" value="ECO:0007669"/>
    <property type="project" value="InterPro"/>
</dbReference>
<dbReference type="InterPro" id="IPR044913">
    <property type="entry name" value="P_trefoil_dom_sf"/>
</dbReference>
<dbReference type="Bgee" id="ENSOANG00000013385">
    <property type="expression patterns" value="Expressed in heart and 8 other cell types or tissues"/>
</dbReference>
<keyword evidence="6" id="KW-0325">Glycoprotein</keyword>
<dbReference type="InterPro" id="IPR013780">
    <property type="entry name" value="Glyco_hydro_b"/>
</dbReference>
<evidence type="ECO:0000256" key="3">
    <source>
        <dbReference type="ARBA" id="ARBA00022801"/>
    </source>
</evidence>
<feature type="region of interest" description="Disordered" evidence="10">
    <location>
        <begin position="1"/>
        <end position="40"/>
    </location>
</feature>
<dbReference type="SUPFAM" id="SSF57492">
    <property type="entry name" value="Trefoil"/>
    <property type="match status" value="1"/>
</dbReference>
<dbReference type="CDD" id="cd00111">
    <property type="entry name" value="Trefoil"/>
    <property type="match status" value="1"/>
</dbReference>
<evidence type="ECO:0000256" key="5">
    <source>
        <dbReference type="ARBA" id="ARBA00023157"/>
    </source>
</evidence>
<name>F7DF32_ORNAN</name>
<evidence type="ECO:0000256" key="4">
    <source>
        <dbReference type="ARBA" id="ARBA00023136"/>
    </source>
</evidence>
<dbReference type="Gene3D" id="3.20.20.80">
    <property type="entry name" value="Glycosidases"/>
    <property type="match status" value="1"/>
</dbReference>
<organism evidence="13 14">
    <name type="scientific">Ornithorhynchus anatinus</name>
    <name type="common">Duckbill platypus</name>
    <dbReference type="NCBI Taxonomy" id="9258"/>
    <lineage>
        <taxon>Eukaryota</taxon>
        <taxon>Metazoa</taxon>
        <taxon>Chordata</taxon>
        <taxon>Craniata</taxon>
        <taxon>Vertebrata</taxon>
        <taxon>Euteleostomi</taxon>
        <taxon>Mammalia</taxon>
        <taxon>Monotremata</taxon>
        <taxon>Ornithorhynchidae</taxon>
        <taxon>Ornithorhynchus</taxon>
    </lineage>
</organism>
<dbReference type="InterPro" id="IPR030458">
    <property type="entry name" value="Glyco_hydro_31_AS"/>
</dbReference>
<dbReference type="Pfam" id="PF21365">
    <property type="entry name" value="Glyco_hydro_31_3rd"/>
    <property type="match status" value="1"/>
</dbReference>
<keyword evidence="5" id="KW-1015">Disulfide bond</keyword>
<dbReference type="PROSITE" id="PS00129">
    <property type="entry name" value="GLYCOSYL_HYDROL_F31_1"/>
    <property type="match status" value="1"/>
</dbReference>
<keyword evidence="3 9" id="KW-0378">Hydrolase</keyword>
<dbReference type="HOGENOM" id="CLU_000631_11_2_1"/>
<dbReference type="SMART" id="SM00018">
    <property type="entry name" value="PD"/>
    <property type="match status" value="1"/>
</dbReference>
<dbReference type="GO" id="GO:0016020">
    <property type="term" value="C:membrane"/>
    <property type="evidence" value="ECO:0007669"/>
    <property type="project" value="UniProtKB-SubCell"/>
</dbReference>
<dbReference type="InterPro" id="IPR025887">
    <property type="entry name" value="Glyco_hydro_31_N_dom"/>
</dbReference>
<comment type="caution">
    <text evidence="8">Lacks conserved residue(s) required for the propagation of feature annotation.</text>
</comment>
<dbReference type="FunFam" id="2.60.40.1180:FF:000001">
    <property type="entry name" value="Maltase-glucoamylase, intestinal"/>
    <property type="match status" value="1"/>
</dbReference>
<dbReference type="FunFam" id="3.20.20.80:FF:000072">
    <property type="entry name" value="lysosomal alpha-glucosidase isoform X2"/>
    <property type="match status" value="1"/>
</dbReference>
<dbReference type="Proteomes" id="UP000002279">
    <property type="component" value="Chromosome 2"/>
</dbReference>
<evidence type="ECO:0000256" key="6">
    <source>
        <dbReference type="ARBA" id="ARBA00023180"/>
    </source>
</evidence>
<reference evidence="13" key="2">
    <citation type="submission" date="2025-08" db="UniProtKB">
        <authorList>
            <consortium name="Ensembl"/>
        </authorList>
    </citation>
    <scope>IDENTIFICATION</scope>
    <source>
        <strain evidence="13">Glennie</strain>
    </source>
</reference>
<dbReference type="InterPro" id="IPR011013">
    <property type="entry name" value="Gal_mutarotase_sf_dom"/>
</dbReference>
<dbReference type="CDD" id="cd14752">
    <property type="entry name" value="GH31_N"/>
    <property type="match status" value="1"/>
</dbReference>
<feature type="domain" description="P-type" evidence="12">
    <location>
        <begin position="79"/>
        <end position="128"/>
    </location>
</feature>
<dbReference type="Pfam" id="PF01055">
    <property type="entry name" value="Glyco_hydro_31_2nd"/>
    <property type="match status" value="1"/>
</dbReference>
<evidence type="ECO:0000259" key="12">
    <source>
        <dbReference type="PROSITE" id="PS51448"/>
    </source>
</evidence>
<keyword evidence="7 9" id="KW-0326">Glycosidase</keyword>
<evidence type="ECO:0000313" key="14">
    <source>
        <dbReference type="Proteomes" id="UP000002279"/>
    </source>
</evidence>
<dbReference type="GeneTree" id="ENSGT00940000164305"/>
<evidence type="ECO:0000256" key="2">
    <source>
        <dbReference type="ARBA" id="ARBA00007806"/>
    </source>
</evidence>
<evidence type="ECO:0000256" key="8">
    <source>
        <dbReference type="PROSITE-ProRule" id="PRU00779"/>
    </source>
</evidence>
<sequence length="915" mass="102185">MKAYHKLPFRETQITAGPFGEEEEEEEDEEEEEPPKPVGPPKLGPLLWWLGSALLAGAVLLGGAAFWALGRQEVAAPPPKCSSVPEAHRFDCYPERDTVVTEELCRGRGCCFLQDGGSAGPPWCFYPPDFPSYTLESVRQTAVGLEGTLVRKVQAYYPRDVPELRLTVDFETDARLHIKLTDAASPRYEVPLEVPRATKRAENPLYILDFSREPFGILVKRRGSGVVLLNTSVAPLIFADQFLQISTLLPSEFVYGLGEHRHGFLHQLNWTTLTLWARDVPPTESYNLYGAHPFYLGLEPTGASHGVFLLNSNAMEVVLQPAPALTWRTVGGILDLYVFLGPEPSSVIQQYQEVIGFPAMPPFWGLGFHLCRWGYGSSNETWETVRAMRNYRIPQDAQWNDIDYMEGFRDFTFDPKNFGTLPQLVADLHKHGQYYVMILDPGISSTQPQGSYPPYDDGLIRGVFINTTQGQPLIGQVWPGLTAYPDFSNPETHQWWLENLKQFHTQVPFDGLWIDMNEPSNFKDGSVNGCPPGELDNPPYKPAVLGGSLFAKTICASAEQRTSTHYNLHNLYGLMEAKATASALISIRGKRPFVISRSTFPSQGKYSGHWLGDNRSEWKDMYWSIPGLLNFNLFGIPLIGADICGFSGSTSEELCTRWMQLGAFYPFARNHNTQGEKPQDPVVFSPLARTTMKEALLARYTLLPFLYTLFHRAHRWGDTVVRPLFFEFPQDIVTYSLDRQFLWGRSLLVTPVLEAGVDAVIGYFPSGVWYDYYTVSGSLRGSSLYSQGERLKLAAPLDHINVHVREGAVIPTQVGPATTSWVSSGNPMSLLVALSQQGTAWGDLFWDDGESLNTFERGDYSYLVFNVSQVGGLLSTHLPHSSPPPTHTSSPYCPGDRPSPGQRRIDPWTAELSGA</sequence>
<dbReference type="STRING" id="9258.ENSOANP00000021122"/>
<comment type="similarity">
    <text evidence="2 9">Belongs to the glycosyl hydrolase 31 family.</text>
</comment>
<dbReference type="InterPro" id="IPR000322">
    <property type="entry name" value="Glyco_hydro_31_TIM"/>
</dbReference>
<dbReference type="InterPro" id="IPR017853">
    <property type="entry name" value="GH"/>
</dbReference>
<dbReference type="Ensembl" id="ENSOANT00000021125.3">
    <property type="protein sequence ID" value="ENSOANP00000021122.3"/>
    <property type="gene ID" value="ENSOANG00000013385.3"/>
</dbReference>
<keyword evidence="11" id="KW-0812">Transmembrane</keyword>
<dbReference type="Gene3D" id="2.60.40.1760">
    <property type="entry name" value="glycosyl hydrolase (family 31)"/>
    <property type="match status" value="1"/>
</dbReference>
<reference evidence="13 14" key="1">
    <citation type="journal article" date="2008" name="Nature">
        <title>Genome analysis of the platypus reveals unique signatures of evolution.</title>
        <authorList>
            <person name="Warren W.C."/>
            <person name="Hillier L.W."/>
            <person name="Marshall Graves J.A."/>
            <person name="Birney E."/>
            <person name="Ponting C.P."/>
            <person name="Grutzner F."/>
            <person name="Belov K."/>
            <person name="Miller W."/>
            <person name="Clarke L."/>
            <person name="Chinwalla A.T."/>
            <person name="Yang S.P."/>
            <person name="Heger A."/>
            <person name="Locke D.P."/>
            <person name="Miethke P."/>
            <person name="Waters P.D."/>
            <person name="Veyrunes F."/>
            <person name="Fulton L."/>
            <person name="Fulton B."/>
            <person name="Graves T."/>
            <person name="Wallis J."/>
            <person name="Puente X.S."/>
            <person name="Lopez-Otin C."/>
            <person name="Ordonez G.R."/>
            <person name="Eichler E.E."/>
            <person name="Chen L."/>
            <person name="Cheng Z."/>
            <person name="Deakin J.E."/>
            <person name="Alsop A."/>
            <person name="Thompson K."/>
            <person name="Kirby P."/>
            <person name="Papenfuss A.T."/>
            <person name="Wakefield M.J."/>
            <person name="Olender T."/>
            <person name="Lancet D."/>
            <person name="Huttley G.A."/>
            <person name="Smit A.F."/>
            <person name="Pask A."/>
            <person name="Temple-Smith P."/>
            <person name="Batzer M.A."/>
            <person name="Walker J.A."/>
            <person name="Konkel M.K."/>
            <person name="Harris R.S."/>
            <person name="Whittington C.M."/>
            <person name="Wong E.S."/>
            <person name="Gemmell N.J."/>
            <person name="Buschiazzo E."/>
            <person name="Vargas Jentzsch I.M."/>
            <person name="Merkel A."/>
            <person name="Schmitz J."/>
            <person name="Zemann A."/>
            <person name="Churakov G."/>
            <person name="Kriegs J.O."/>
            <person name="Brosius J."/>
            <person name="Murchison E.P."/>
            <person name="Sachidanandam R."/>
            <person name="Smith C."/>
            <person name="Hannon G.J."/>
            <person name="Tsend-Ayush E."/>
            <person name="McMillan D."/>
            <person name="Attenborough R."/>
            <person name="Rens W."/>
            <person name="Ferguson-Smith M."/>
            <person name="Lefevre C.M."/>
            <person name="Sharp J.A."/>
            <person name="Nicholas K.R."/>
            <person name="Ray D.A."/>
            <person name="Kube M."/>
            <person name="Reinhardt R."/>
            <person name="Pringle T.H."/>
            <person name="Taylor J."/>
            <person name="Jones R.C."/>
            <person name="Nixon B."/>
            <person name="Dacheux J.L."/>
            <person name="Niwa H."/>
            <person name="Sekita Y."/>
            <person name="Huang X."/>
            <person name="Stark A."/>
            <person name="Kheradpour P."/>
            <person name="Kellis M."/>
            <person name="Flicek P."/>
            <person name="Chen Y."/>
            <person name="Webber C."/>
            <person name="Hardison R."/>
            <person name="Nelson J."/>
            <person name="Hallsworth-Pepin K."/>
            <person name="Delehaunty K."/>
            <person name="Markovic C."/>
            <person name="Minx P."/>
            <person name="Feng Y."/>
            <person name="Kremitzki C."/>
            <person name="Mitreva M."/>
            <person name="Glasscock J."/>
            <person name="Wylie T."/>
            <person name="Wohldmann P."/>
            <person name="Thiru P."/>
            <person name="Nhan M.N."/>
            <person name="Pohl C.S."/>
            <person name="Smith S.M."/>
            <person name="Hou S."/>
            <person name="Nefedov M."/>
            <person name="de Jong P.J."/>
            <person name="Renfree M.B."/>
            <person name="Mardis E.R."/>
            <person name="Wilson R.K."/>
        </authorList>
    </citation>
    <scope>NUCLEOTIDE SEQUENCE [LARGE SCALE GENOMIC DNA]</scope>
    <source>
        <strain evidence="13 14">Glennie</strain>
    </source>
</reference>
<dbReference type="AlphaFoldDB" id="F7DF32"/>
<evidence type="ECO:0000256" key="1">
    <source>
        <dbReference type="ARBA" id="ARBA00004370"/>
    </source>
</evidence>
<dbReference type="SUPFAM" id="SSF51011">
    <property type="entry name" value="Glycosyl hydrolase domain"/>
    <property type="match status" value="1"/>
</dbReference>
<dbReference type="InterPro" id="IPR000519">
    <property type="entry name" value="P_trefoil_dom"/>
</dbReference>
<feature type="transmembrane region" description="Helical" evidence="11">
    <location>
        <begin position="46"/>
        <end position="69"/>
    </location>
</feature>
<accession>F7DF32</accession>
<evidence type="ECO:0000256" key="7">
    <source>
        <dbReference type="ARBA" id="ARBA00023295"/>
    </source>
</evidence>
<dbReference type="Pfam" id="PF00088">
    <property type="entry name" value="Trefoil"/>
    <property type="match status" value="1"/>
</dbReference>
<keyword evidence="4 11" id="KW-0472">Membrane</keyword>
<dbReference type="CDD" id="cd06602">
    <property type="entry name" value="GH31_MGAM_SI_GAA"/>
    <property type="match status" value="1"/>
</dbReference>
<dbReference type="SUPFAM" id="SSF51445">
    <property type="entry name" value="(Trans)glycosidases"/>
    <property type="match status" value="1"/>
</dbReference>
<keyword evidence="14" id="KW-1185">Reference proteome</keyword>
<feature type="compositionally biased region" description="Acidic residues" evidence="10">
    <location>
        <begin position="20"/>
        <end position="33"/>
    </location>
</feature>
<dbReference type="InterPro" id="IPR030459">
    <property type="entry name" value="Glyco_hydro_31_CS"/>
</dbReference>
<proteinExistence type="inferred from homology"/>
<dbReference type="PANTHER" id="PTHR22762:SF104">
    <property type="entry name" value="P-TYPE DOMAIN-CONTAINING PROTEIN"/>
    <property type="match status" value="1"/>
</dbReference>